<dbReference type="InterPro" id="IPR012132">
    <property type="entry name" value="GMC_OxRdtase"/>
</dbReference>
<dbReference type="Proteomes" id="UP000092993">
    <property type="component" value="Unassembled WGS sequence"/>
</dbReference>
<comment type="caution">
    <text evidence="9">The sequence shown here is derived from an EMBL/GenBank/DDBJ whole genome shotgun (WGS) entry which is preliminary data.</text>
</comment>
<evidence type="ECO:0000259" key="8">
    <source>
        <dbReference type="PROSITE" id="PS00624"/>
    </source>
</evidence>
<dbReference type="OrthoDB" id="269227at2759"/>
<proteinExistence type="inferred from homology"/>
<dbReference type="PROSITE" id="PS00624">
    <property type="entry name" value="GMC_OXRED_2"/>
    <property type="match status" value="1"/>
</dbReference>
<evidence type="ECO:0000313" key="10">
    <source>
        <dbReference type="Proteomes" id="UP000092993"/>
    </source>
</evidence>
<feature type="domain" description="Glucose-methanol-choline oxidoreductase N-terminal" evidence="8">
    <location>
        <begin position="265"/>
        <end position="279"/>
    </location>
</feature>
<dbReference type="SUPFAM" id="SSF51905">
    <property type="entry name" value="FAD/NAD(P)-binding domain"/>
    <property type="match status" value="1"/>
</dbReference>
<comment type="cofactor">
    <cofactor evidence="1 5">
        <name>FAD</name>
        <dbReference type="ChEBI" id="CHEBI:57692"/>
    </cofactor>
</comment>
<evidence type="ECO:0000256" key="6">
    <source>
        <dbReference type="SAM" id="MobiDB-lite"/>
    </source>
</evidence>
<organism evidence="9 10">
    <name type="scientific">Grifola frondosa</name>
    <name type="common">Maitake</name>
    <name type="synonym">Polyporus frondosus</name>
    <dbReference type="NCBI Taxonomy" id="5627"/>
    <lineage>
        <taxon>Eukaryota</taxon>
        <taxon>Fungi</taxon>
        <taxon>Dikarya</taxon>
        <taxon>Basidiomycota</taxon>
        <taxon>Agaricomycotina</taxon>
        <taxon>Agaricomycetes</taxon>
        <taxon>Polyporales</taxon>
        <taxon>Grifolaceae</taxon>
        <taxon>Grifola</taxon>
    </lineage>
</organism>
<dbReference type="GO" id="GO:0050660">
    <property type="term" value="F:flavin adenine dinucleotide binding"/>
    <property type="evidence" value="ECO:0007669"/>
    <property type="project" value="InterPro"/>
</dbReference>
<dbReference type="PANTHER" id="PTHR11552:SF147">
    <property type="entry name" value="CHOLINE DEHYDROGENASE, MITOCHONDRIAL"/>
    <property type="match status" value="1"/>
</dbReference>
<dbReference type="Gene3D" id="3.50.50.60">
    <property type="entry name" value="FAD/NAD(P)-binding domain"/>
    <property type="match status" value="1"/>
</dbReference>
<evidence type="ECO:0000256" key="7">
    <source>
        <dbReference type="SAM" id="SignalP"/>
    </source>
</evidence>
<evidence type="ECO:0000256" key="3">
    <source>
        <dbReference type="ARBA" id="ARBA00022630"/>
    </source>
</evidence>
<dbReference type="PANTHER" id="PTHR11552">
    <property type="entry name" value="GLUCOSE-METHANOL-CHOLINE GMC OXIDOREDUCTASE"/>
    <property type="match status" value="1"/>
</dbReference>
<dbReference type="Pfam" id="PF05199">
    <property type="entry name" value="GMC_oxred_C"/>
    <property type="match status" value="1"/>
</dbReference>
<protein>
    <submittedName>
        <fullName evidence="9">Pyranose dehydrogenase</fullName>
    </submittedName>
</protein>
<gene>
    <name evidence="9" type="primary">pdh1_0</name>
    <name evidence="9" type="ORF">A0H81_02452</name>
</gene>
<evidence type="ECO:0000256" key="1">
    <source>
        <dbReference type="ARBA" id="ARBA00001974"/>
    </source>
</evidence>
<reference evidence="9 10" key="1">
    <citation type="submission" date="2016-03" db="EMBL/GenBank/DDBJ databases">
        <title>Whole genome sequencing of Grifola frondosa 9006-11.</title>
        <authorList>
            <person name="Min B."/>
            <person name="Park H."/>
            <person name="Kim J.-G."/>
            <person name="Cho H."/>
            <person name="Oh Y.-L."/>
            <person name="Kong W.-S."/>
            <person name="Choi I.-G."/>
        </authorList>
    </citation>
    <scope>NUCLEOTIDE SEQUENCE [LARGE SCALE GENOMIC DNA]</scope>
    <source>
        <strain evidence="9 10">9006-11</strain>
    </source>
</reference>
<dbReference type="InterPro" id="IPR000172">
    <property type="entry name" value="GMC_OxRdtase_N"/>
</dbReference>
<dbReference type="EMBL" id="LUGG01000002">
    <property type="protein sequence ID" value="OBZ77604.1"/>
    <property type="molecule type" value="Genomic_DNA"/>
</dbReference>
<evidence type="ECO:0000256" key="2">
    <source>
        <dbReference type="ARBA" id="ARBA00010790"/>
    </source>
</evidence>
<feature type="chain" id="PRO_5008889291" evidence="7">
    <location>
        <begin position="20"/>
        <end position="564"/>
    </location>
</feature>
<evidence type="ECO:0000256" key="4">
    <source>
        <dbReference type="ARBA" id="ARBA00022827"/>
    </source>
</evidence>
<sequence length="564" mass="60627">MMRTRYLLLPALLALGARAALYTDPRSLPKTQYDFVIVGGNVIATRLTENPAFHVLVVEAGISNTDVFADQVPFLGSPSSRTRPSRGIFTTTPQPGLAGRSLPYPRGRVLGGCSTINFQIWTRGAEDDYNRYLKKSETLVPPTDHHNTTGEVNPSVHGTNGPIQTTLELPEAFPYNLDMNSGKPLGVGFAQNSISTFGRRSSSATAYLQPVINRPNLDVLIHTQVTKLIASSKGTPSFTQVEIAQSESGPRFVVCASKEVILSAGSIGTPQILQLSGIGDATALRKVGITPLVQLSDVGQNLADHPFLGNAWFVNSTSTLETVVRRNATLAEELLVQWNTTGTGLFTDPGANEIVWTRLPPDTFKTHADPSAGPNSPHIEILPNGFVSFSEPAPSTGFFLTTVTVVTNPVSRGSVTLASNNPFDNPIIDPALLKDPFDLFTMVSAIKTAKQMASAPTWADYVLAPGVHLANATTDAELAAYAMNFTTTVFHPVGSARMAASGGVVDASLLVKNTQACVSWTRRYSLSYQRGTRKRLCMVSQSARLTLSRRLGRTNDGNQNVICK</sequence>
<dbReference type="PIRSF" id="PIRSF000137">
    <property type="entry name" value="Alcohol_oxidase"/>
    <property type="match status" value="1"/>
</dbReference>
<dbReference type="Pfam" id="PF00732">
    <property type="entry name" value="GMC_oxred_N"/>
    <property type="match status" value="1"/>
</dbReference>
<evidence type="ECO:0000256" key="5">
    <source>
        <dbReference type="PIRSR" id="PIRSR000137-2"/>
    </source>
</evidence>
<dbReference type="InterPro" id="IPR007867">
    <property type="entry name" value="GMC_OxRtase_C"/>
</dbReference>
<feature type="region of interest" description="Disordered" evidence="6">
    <location>
        <begin position="140"/>
        <end position="159"/>
    </location>
</feature>
<dbReference type="STRING" id="5627.A0A1C7MRN4"/>
<dbReference type="Gene3D" id="3.30.560.10">
    <property type="entry name" value="Glucose Oxidase, domain 3"/>
    <property type="match status" value="1"/>
</dbReference>
<evidence type="ECO:0000313" key="9">
    <source>
        <dbReference type="EMBL" id="OBZ77604.1"/>
    </source>
</evidence>
<keyword evidence="3" id="KW-0285">Flavoprotein</keyword>
<dbReference type="SUPFAM" id="SSF54373">
    <property type="entry name" value="FAD-linked reductases, C-terminal domain"/>
    <property type="match status" value="1"/>
</dbReference>
<dbReference type="AlphaFoldDB" id="A0A1C7MRN4"/>
<feature type="binding site" evidence="5">
    <location>
        <position position="109"/>
    </location>
    <ligand>
        <name>FAD</name>
        <dbReference type="ChEBI" id="CHEBI:57692"/>
    </ligand>
</feature>
<dbReference type="OMA" id="EYDRWAN"/>
<dbReference type="GO" id="GO:0016614">
    <property type="term" value="F:oxidoreductase activity, acting on CH-OH group of donors"/>
    <property type="evidence" value="ECO:0007669"/>
    <property type="project" value="InterPro"/>
</dbReference>
<keyword evidence="10" id="KW-1185">Reference proteome</keyword>
<accession>A0A1C7MRN4</accession>
<feature type="signal peptide" evidence="7">
    <location>
        <begin position="1"/>
        <end position="19"/>
    </location>
</feature>
<keyword evidence="7" id="KW-0732">Signal</keyword>
<name>A0A1C7MRN4_GRIFR</name>
<dbReference type="InterPro" id="IPR036188">
    <property type="entry name" value="FAD/NAD-bd_sf"/>
</dbReference>
<comment type="similarity">
    <text evidence="2">Belongs to the GMC oxidoreductase family.</text>
</comment>
<feature type="binding site" evidence="5">
    <location>
        <position position="225"/>
    </location>
    <ligand>
        <name>FAD</name>
        <dbReference type="ChEBI" id="CHEBI:57692"/>
    </ligand>
</feature>
<feature type="compositionally biased region" description="Polar residues" evidence="6">
    <location>
        <begin position="149"/>
        <end position="159"/>
    </location>
</feature>
<keyword evidence="4 5" id="KW-0274">FAD</keyword>